<gene>
    <name evidence="1" type="ORF">SARC_15283</name>
</gene>
<reference evidence="1 2" key="1">
    <citation type="submission" date="2011-02" db="EMBL/GenBank/DDBJ databases">
        <title>The Genome Sequence of Sphaeroforma arctica JP610.</title>
        <authorList>
            <consortium name="The Broad Institute Genome Sequencing Platform"/>
            <person name="Russ C."/>
            <person name="Cuomo C."/>
            <person name="Young S.K."/>
            <person name="Zeng Q."/>
            <person name="Gargeya S."/>
            <person name="Alvarado L."/>
            <person name="Berlin A."/>
            <person name="Chapman S.B."/>
            <person name="Chen Z."/>
            <person name="Freedman E."/>
            <person name="Gellesch M."/>
            <person name="Goldberg J."/>
            <person name="Griggs A."/>
            <person name="Gujja S."/>
            <person name="Heilman E."/>
            <person name="Heiman D."/>
            <person name="Howarth C."/>
            <person name="Mehta T."/>
            <person name="Neiman D."/>
            <person name="Pearson M."/>
            <person name="Roberts A."/>
            <person name="Saif S."/>
            <person name="Shea T."/>
            <person name="Shenoy N."/>
            <person name="Sisk P."/>
            <person name="Stolte C."/>
            <person name="Sykes S."/>
            <person name="White J."/>
            <person name="Yandava C."/>
            <person name="Burger G."/>
            <person name="Gray M.W."/>
            <person name="Holland P.W.H."/>
            <person name="King N."/>
            <person name="Lang F.B.F."/>
            <person name="Roger A.J."/>
            <person name="Ruiz-Trillo I."/>
            <person name="Haas B."/>
            <person name="Nusbaum C."/>
            <person name="Birren B."/>
        </authorList>
    </citation>
    <scope>NUCLEOTIDE SEQUENCE [LARGE SCALE GENOMIC DNA]</scope>
    <source>
        <strain evidence="1 2">JP610</strain>
    </source>
</reference>
<keyword evidence="2" id="KW-1185">Reference proteome</keyword>
<sequence length="49" mass="5481">FRANFASDQTISFPEPYYPFVSDCVLVEEHIEGTPISEFLGKGARSSIK</sequence>
<feature type="non-terminal residue" evidence="1">
    <location>
        <position position="1"/>
    </location>
</feature>
<proteinExistence type="predicted"/>
<evidence type="ECO:0000313" key="1">
    <source>
        <dbReference type="EMBL" id="KNC72165.1"/>
    </source>
</evidence>
<dbReference type="OrthoDB" id="1290869at2759"/>
<dbReference type="EMBL" id="KQ247474">
    <property type="protein sequence ID" value="KNC72165.1"/>
    <property type="molecule type" value="Genomic_DNA"/>
</dbReference>
<protein>
    <submittedName>
        <fullName evidence="1">Uncharacterized protein</fullName>
    </submittedName>
</protein>
<dbReference type="GeneID" id="25915787"/>
<organism evidence="1 2">
    <name type="scientific">Sphaeroforma arctica JP610</name>
    <dbReference type="NCBI Taxonomy" id="667725"/>
    <lineage>
        <taxon>Eukaryota</taxon>
        <taxon>Ichthyosporea</taxon>
        <taxon>Ichthyophonida</taxon>
        <taxon>Sphaeroforma</taxon>
    </lineage>
</organism>
<dbReference type="RefSeq" id="XP_014146067.1">
    <property type="nucleotide sequence ID" value="XM_014290592.1"/>
</dbReference>
<dbReference type="Proteomes" id="UP000054560">
    <property type="component" value="Unassembled WGS sequence"/>
</dbReference>
<dbReference type="AlphaFoldDB" id="A0A0L0F619"/>
<name>A0A0L0F619_9EUKA</name>
<accession>A0A0L0F619</accession>
<evidence type="ECO:0000313" key="2">
    <source>
        <dbReference type="Proteomes" id="UP000054560"/>
    </source>
</evidence>